<dbReference type="CDD" id="cd11577">
    <property type="entry name" value="GH71"/>
    <property type="match status" value="1"/>
</dbReference>
<reference evidence="3" key="1">
    <citation type="submission" date="2013-07" db="EMBL/GenBank/DDBJ databases">
        <title>The Genome Sequence of Cryptococcus pinus CBS10737.</title>
        <authorList>
            <consortium name="The Broad Institute Genome Sequencing Platform"/>
            <person name="Cuomo C."/>
            <person name="Litvintseva A."/>
            <person name="Chen Y."/>
            <person name="Heitman J."/>
            <person name="Sun S."/>
            <person name="Springer D."/>
            <person name="Dromer F."/>
            <person name="Young S.K."/>
            <person name="Zeng Q."/>
            <person name="Gargeya S."/>
            <person name="Fitzgerald M."/>
            <person name="Abouelleil A."/>
            <person name="Alvarado L."/>
            <person name="Berlin A.M."/>
            <person name="Chapman S.B."/>
            <person name="Dewar J."/>
            <person name="Goldberg J."/>
            <person name="Griggs A."/>
            <person name="Gujja S."/>
            <person name="Hansen M."/>
            <person name="Howarth C."/>
            <person name="Imamovic A."/>
            <person name="Larimer J."/>
            <person name="McCowan C."/>
            <person name="Murphy C."/>
            <person name="Pearson M."/>
            <person name="Priest M."/>
            <person name="Roberts A."/>
            <person name="Saif S."/>
            <person name="Shea T."/>
            <person name="Sykes S."/>
            <person name="Wortman J."/>
            <person name="Nusbaum C."/>
            <person name="Birren B."/>
        </authorList>
    </citation>
    <scope>NUCLEOTIDE SEQUENCE [LARGE SCALE GENOMIC DNA]</scope>
    <source>
        <strain evidence="3">CBS 10737</strain>
    </source>
</reference>
<dbReference type="GO" id="GO:0051118">
    <property type="term" value="F:glucan endo-1,3-alpha-glucosidase activity"/>
    <property type="evidence" value="ECO:0007669"/>
    <property type="project" value="InterPro"/>
</dbReference>
<name>A0A1B9HZD7_9TREE</name>
<dbReference type="STRING" id="1296096.A0A1B9HZD7"/>
<accession>A0A1B9HZD7</accession>
<evidence type="ECO:0000256" key="1">
    <source>
        <dbReference type="SAM" id="MobiDB-lite"/>
    </source>
</evidence>
<feature type="compositionally biased region" description="Polar residues" evidence="1">
    <location>
        <begin position="464"/>
        <end position="477"/>
    </location>
</feature>
<dbReference type="Gene3D" id="3.20.20.80">
    <property type="entry name" value="Glycosidases"/>
    <property type="match status" value="1"/>
</dbReference>
<proteinExistence type="predicted"/>
<gene>
    <name evidence="3" type="ORF">I206_05404</name>
</gene>
<organism evidence="3">
    <name type="scientific">Kwoniella pini CBS 10737</name>
    <dbReference type="NCBI Taxonomy" id="1296096"/>
    <lineage>
        <taxon>Eukaryota</taxon>
        <taxon>Fungi</taxon>
        <taxon>Dikarya</taxon>
        <taxon>Basidiomycota</taxon>
        <taxon>Agaricomycotina</taxon>
        <taxon>Tremellomycetes</taxon>
        <taxon>Tremellales</taxon>
        <taxon>Cryptococcaceae</taxon>
        <taxon>Kwoniella</taxon>
    </lineage>
</organism>
<dbReference type="Pfam" id="PF03659">
    <property type="entry name" value="Glyco_hydro_71"/>
    <property type="match status" value="1"/>
</dbReference>
<evidence type="ECO:0000256" key="2">
    <source>
        <dbReference type="SAM" id="SignalP"/>
    </source>
</evidence>
<evidence type="ECO:0008006" key="4">
    <source>
        <dbReference type="Google" id="ProtNLM"/>
    </source>
</evidence>
<evidence type="ECO:0000313" key="3">
    <source>
        <dbReference type="EMBL" id="OCF48624.1"/>
    </source>
</evidence>
<feature type="signal peptide" evidence="2">
    <location>
        <begin position="1"/>
        <end position="18"/>
    </location>
</feature>
<sequence length="562" mass="61965">MKFIRVLCVAVITLSVRALSIPDTANISVVEAGQSPSTESEPESERFVFAHFMVGFVNSYTQEDWNRDINLAASKGIDGFALNCDGQETNNQQLQYAFKAATSCSKSFKLFISPDFVHYSISDPQQVSDLLKSFISESAYFNYQGKPFVSSFWGEGIDWIKIEENLGKDLYICPYYYASQSAVETPGLDGLFSWYTWPGQDTDEVVYQNLTTNSDEEYLNLLAPGGKTYMAPVSPWFYSHLPASTGYAKNYHLYSDTLWTTRWQQILDLNIKYSNQLKFIEIITWNDWTESSLISPYRGTLTNDGNKEWSEEFDHSAFMDLMYPFISAFKSGQSKPQINENRLVWWYRPTLKSAEQVSLYWCSSTDSVGEKPRGWEMAADSVFVAALTTAPATITVKIGDTTSSQIVDEAGVHTLAFPMSVGSVSFQMDTDGCQSISGNGAIEISDQCYHGVYNFNVLSGTATAGDSTSNPPESDNGTTSSTYTSSMTSSSPISNPATGTGVLSPAELTSSANSAPSKVETTIDTSVTSTANEVTTSYVGSIYSAPTNGWRNGGWRTHSWPS</sequence>
<dbReference type="InterPro" id="IPR005197">
    <property type="entry name" value="Glyco_hydro_71"/>
</dbReference>
<feature type="chain" id="PRO_5008628219" description="Mutanase" evidence="2">
    <location>
        <begin position="19"/>
        <end position="562"/>
    </location>
</feature>
<dbReference type="OrthoDB" id="3257981at2759"/>
<reference evidence="3" key="2">
    <citation type="submission" date="2016-07" db="EMBL/GenBank/DDBJ databases">
        <title>Evolution of pathogenesis and genome organization in the Tremellales.</title>
        <authorList>
            <person name="Cuomo C."/>
            <person name="Litvintseva A."/>
            <person name="Heitman J."/>
            <person name="Chen Y."/>
            <person name="Sun S."/>
            <person name="Springer D."/>
            <person name="Dromer F."/>
            <person name="Young S."/>
            <person name="Zeng Q."/>
            <person name="Chapman S."/>
            <person name="Gujja S."/>
            <person name="Saif S."/>
            <person name="Birren B."/>
        </authorList>
    </citation>
    <scope>NUCLEOTIDE SEQUENCE</scope>
    <source>
        <strain evidence="3">CBS 10737</strain>
    </source>
</reference>
<dbReference type="EMBL" id="KI894013">
    <property type="protein sequence ID" value="OCF48624.1"/>
    <property type="molecule type" value="Genomic_DNA"/>
</dbReference>
<keyword evidence="2" id="KW-0732">Signal</keyword>
<protein>
    <recommendedName>
        <fullName evidence="4">Mutanase</fullName>
    </recommendedName>
</protein>
<feature type="region of interest" description="Disordered" evidence="1">
    <location>
        <begin position="464"/>
        <end position="525"/>
    </location>
</feature>
<feature type="compositionally biased region" description="Polar residues" evidence="1">
    <location>
        <begin position="507"/>
        <end position="525"/>
    </location>
</feature>
<dbReference type="AlphaFoldDB" id="A0A1B9HZD7"/>
<feature type="compositionally biased region" description="Low complexity" evidence="1">
    <location>
        <begin position="478"/>
        <end position="491"/>
    </location>
</feature>